<proteinExistence type="predicted"/>
<name>A0ABZ0TS45_9SPHI</name>
<sequence length="186" mass="21442">MSKEEQTDMFKFLSPFSASMQDIVRWLCKFVWDLHPQANELIFDNNDSIIFYWSPTEKVKHSFCSVTIGKTSNNIRFGFYKGDELADPEKMLTGDHPYRYIAVQSIKDFPQVYITQLLQEAWFNSLKRVTDYKQIIQGKTITKSVSAGSRDKGTINKWINPNLGNILFLSLSTIPLQLPSAEVLFV</sequence>
<evidence type="ECO:0000313" key="1">
    <source>
        <dbReference type="EMBL" id="WPU94893.1"/>
    </source>
</evidence>
<dbReference type="EMBL" id="CP139558">
    <property type="protein sequence ID" value="WPU94893.1"/>
    <property type="molecule type" value="Genomic_DNA"/>
</dbReference>
<protein>
    <submittedName>
        <fullName evidence="1">Uncharacterized protein</fullName>
    </submittedName>
</protein>
<reference evidence="1 2" key="1">
    <citation type="submission" date="2023-11" db="EMBL/GenBank/DDBJ databases">
        <title>Analysis of the Genomes of Mucilaginibacter gossypii cycad 4 and M. sabulilitoris SNA2: microbes with the potential for plant growth promotion.</title>
        <authorList>
            <person name="Hirsch A.M."/>
            <person name="Humm E."/>
            <person name="Rubbi M."/>
            <person name="Del Vecchio G."/>
            <person name="Ha S.M."/>
            <person name="Pellegrini M."/>
            <person name="Gunsalus R.P."/>
        </authorList>
    </citation>
    <scope>NUCLEOTIDE SEQUENCE [LARGE SCALE GENOMIC DNA]</scope>
    <source>
        <strain evidence="1 2">SNA2</strain>
    </source>
</reference>
<dbReference type="Proteomes" id="UP001324380">
    <property type="component" value="Chromosome"/>
</dbReference>
<accession>A0ABZ0TS45</accession>
<keyword evidence="2" id="KW-1185">Reference proteome</keyword>
<organism evidence="1 2">
    <name type="scientific">Mucilaginibacter sabulilitoris</name>
    <dbReference type="NCBI Taxonomy" id="1173583"/>
    <lineage>
        <taxon>Bacteria</taxon>
        <taxon>Pseudomonadati</taxon>
        <taxon>Bacteroidota</taxon>
        <taxon>Sphingobacteriia</taxon>
        <taxon>Sphingobacteriales</taxon>
        <taxon>Sphingobacteriaceae</taxon>
        <taxon>Mucilaginibacter</taxon>
    </lineage>
</organism>
<gene>
    <name evidence="1" type="ORF">SNE25_05085</name>
</gene>
<evidence type="ECO:0000313" key="2">
    <source>
        <dbReference type="Proteomes" id="UP001324380"/>
    </source>
</evidence>
<dbReference type="RefSeq" id="WP_321564006.1">
    <property type="nucleotide sequence ID" value="NZ_CP139558.1"/>
</dbReference>